<proteinExistence type="predicted"/>
<dbReference type="EMBL" id="QGKX02000088">
    <property type="protein sequence ID" value="KAF3585080.1"/>
    <property type="molecule type" value="Genomic_DNA"/>
</dbReference>
<dbReference type="Proteomes" id="UP000712600">
    <property type="component" value="Unassembled WGS sequence"/>
</dbReference>
<protein>
    <submittedName>
        <fullName evidence="2">Uncharacterized protein</fullName>
    </submittedName>
</protein>
<sequence>MDDQAGGDQLHHSKQPSSYHFPHMKKAASSWCNHLTELMRKHNKQLVTCMCPLLHKQPNRKAEGVAVSPGWLGCGVSYASLWSSVSFLLSRSVPFSGARRSCHRFQAMLVCYGFSPAGARARRSVAEVVNHRCYFWWRRVRVPWCVAALVAPFPNKYCLYLSGCLGLGRRRRRRSVKAASQDAFQHSYTTDGLIPGLVSQLGNHKKAFPPVTMI</sequence>
<dbReference type="AlphaFoldDB" id="A0A8S9RWC7"/>
<gene>
    <name evidence="2" type="ORF">F2Q69_00027960</name>
</gene>
<evidence type="ECO:0000313" key="2">
    <source>
        <dbReference type="EMBL" id="KAF3585080.1"/>
    </source>
</evidence>
<evidence type="ECO:0000313" key="3">
    <source>
        <dbReference type="Proteomes" id="UP000712600"/>
    </source>
</evidence>
<reference evidence="2" key="1">
    <citation type="submission" date="2019-12" db="EMBL/GenBank/DDBJ databases">
        <title>Genome sequencing and annotation of Brassica cretica.</title>
        <authorList>
            <person name="Studholme D.J."/>
            <person name="Sarris P."/>
        </authorList>
    </citation>
    <scope>NUCLEOTIDE SEQUENCE</scope>
    <source>
        <strain evidence="2">PFS-109/04</strain>
        <tissue evidence="2">Leaf</tissue>
    </source>
</reference>
<comment type="caution">
    <text evidence="2">The sequence shown here is derived from an EMBL/GenBank/DDBJ whole genome shotgun (WGS) entry which is preliminary data.</text>
</comment>
<evidence type="ECO:0000256" key="1">
    <source>
        <dbReference type="SAM" id="MobiDB-lite"/>
    </source>
</evidence>
<feature type="region of interest" description="Disordered" evidence="1">
    <location>
        <begin position="1"/>
        <end position="21"/>
    </location>
</feature>
<organism evidence="2 3">
    <name type="scientific">Brassica cretica</name>
    <name type="common">Mustard</name>
    <dbReference type="NCBI Taxonomy" id="69181"/>
    <lineage>
        <taxon>Eukaryota</taxon>
        <taxon>Viridiplantae</taxon>
        <taxon>Streptophyta</taxon>
        <taxon>Embryophyta</taxon>
        <taxon>Tracheophyta</taxon>
        <taxon>Spermatophyta</taxon>
        <taxon>Magnoliopsida</taxon>
        <taxon>eudicotyledons</taxon>
        <taxon>Gunneridae</taxon>
        <taxon>Pentapetalae</taxon>
        <taxon>rosids</taxon>
        <taxon>malvids</taxon>
        <taxon>Brassicales</taxon>
        <taxon>Brassicaceae</taxon>
        <taxon>Brassiceae</taxon>
        <taxon>Brassica</taxon>
    </lineage>
</organism>
<name>A0A8S9RWC7_BRACR</name>
<accession>A0A8S9RWC7</accession>